<accession>A0A7D9H954</accession>
<organism evidence="3">
    <name type="scientific">uncultured Woeseiaceae bacterium</name>
    <dbReference type="NCBI Taxonomy" id="1983305"/>
    <lineage>
        <taxon>Bacteria</taxon>
        <taxon>Pseudomonadati</taxon>
        <taxon>Pseudomonadota</taxon>
        <taxon>Gammaproteobacteria</taxon>
        <taxon>Woeseiales</taxon>
        <taxon>Woeseiaceae</taxon>
        <taxon>environmental samples</taxon>
    </lineage>
</organism>
<proteinExistence type="predicted"/>
<feature type="domain" description="NAD-dependent epimerase/dehydratase" evidence="2">
    <location>
        <begin position="37"/>
        <end position="100"/>
    </location>
</feature>
<dbReference type="SUPFAM" id="SSF51735">
    <property type="entry name" value="NAD(P)-binding Rossmann-fold domains"/>
    <property type="match status" value="1"/>
</dbReference>
<gene>
    <name evidence="3" type="ORF">JTBM06_V1_460005</name>
</gene>
<evidence type="ECO:0000256" key="1">
    <source>
        <dbReference type="SAM" id="SignalP"/>
    </source>
</evidence>
<evidence type="ECO:0000313" key="3">
    <source>
        <dbReference type="EMBL" id="VUX56251.1"/>
    </source>
</evidence>
<dbReference type="InterPro" id="IPR036291">
    <property type="entry name" value="NAD(P)-bd_dom_sf"/>
</dbReference>
<dbReference type="EMBL" id="LR633967">
    <property type="protein sequence ID" value="VUX56251.1"/>
    <property type="molecule type" value="Genomic_DNA"/>
</dbReference>
<dbReference type="InterPro" id="IPR006311">
    <property type="entry name" value="TAT_signal"/>
</dbReference>
<dbReference type="Gene3D" id="3.40.50.720">
    <property type="entry name" value="NAD(P)-binding Rossmann-like Domain"/>
    <property type="match status" value="1"/>
</dbReference>
<dbReference type="InterPro" id="IPR001509">
    <property type="entry name" value="Epimerase_deHydtase"/>
</dbReference>
<dbReference type="PROSITE" id="PS51318">
    <property type="entry name" value="TAT"/>
    <property type="match status" value="1"/>
</dbReference>
<feature type="chain" id="PRO_5028020757" evidence="1">
    <location>
        <begin position="28"/>
        <end position="107"/>
    </location>
</feature>
<feature type="non-terminal residue" evidence="3">
    <location>
        <position position="107"/>
    </location>
</feature>
<dbReference type="Pfam" id="PF01370">
    <property type="entry name" value="Epimerase"/>
    <property type="match status" value="1"/>
</dbReference>
<protein>
    <submittedName>
        <fullName evidence="3">NAD-dependent epimerase/dehydratase</fullName>
    </submittedName>
</protein>
<feature type="signal peptide" evidence="1">
    <location>
        <begin position="1"/>
        <end position="27"/>
    </location>
</feature>
<keyword evidence="1" id="KW-0732">Signal</keyword>
<dbReference type="AlphaFoldDB" id="A0A7D9H954"/>
<evidence type="ECO:0000259" key="2">
    <source>
        <dbReference type="Pfam" id="PF01370"/>
    </source>
</evidence>
<name>A0A7D9H954_9GAMM</name>
<sequence length="107" mass="11593">MKTSRRSFIRSASAIGALAALPGSAFAREAADRPLDILILGGTGFIGPHEINYARSRGHKVTMFNRGKTAPGMFPDIEALIGDRDDQLESLKGRDWDAVIDNSGFYP</sequence>
<reference evidence="3" key="1">
    <citation type="submission" date="2019-07" db="EMBL/GenBank/DDBJ databases">
        <authorList>
            <person name="Weber M."/>
            <person name="Kostadinov I."/>
            <person name="Kostadinov D I."/>
        </authorList>
    </citation>
    <scope>NUCLEOTIDE SEQUENCE</scope>
    <source>
        <strain evidence="3">Gfbio:sag-sample-m06:053724c1-46a9-4a36-b237-ea2bf867836b</strain>
    </source>
</reference>